<sequence>MAKQIKNFNKTQLPIGTQTNFHKKVLTLIGTTTATALHVEGLEPQYEAAVETLSSIVNRPTTYVATQSRQETDNRRDRFVTVIHQVINAHKNNPLDEKRAAAATLAALMAPYRSITKHQYAKETEEINGMLAVLEAHATEAGLLGLTDEVAALAEANEAFEAALDEKIAEEQARQAVSDIDSREATRAANDLYDQIVLTVNAYAIVSPTDEIEGFIDQLNATVAVYAAMIDASPTSPTTPGEPETPDGGDDSGEPTDPTEPTDPDGGDDSGTPGEI</sequence>
<evidence type="ECO:0000313" key="2">
    <source>
        <dbReference type="EMBL" id="HIX74756.1"/>
    </source>
</evidence>
<evidence type="ECO:0000313" key="3">
    <source>
        <dbReference type="Proteomes" id="UP000886740"/>
    </source>
</evidence>
<gene>
    <name evidence="2" type="ORF">H9977_06970</name>
</gene>
<feature type="compositionally biased region" description="Low complexity" evidence="1">
    <location>
        <begin position="233"/>
        <end position="242"/>
    </location>
</feature>
<dbReference type="EMBL" id="DXEL01000048">
    <property type="protein sequence ID" value="HIX74756.1"/>
    <property type="molecule type" value="Genomic_DNA"/>
</dbReference>
<evidence type="ECO:0008006" key="4">
    <source>
        <dbReference type="Google" id="ProtNLM"/>
    </source>
</evidence>
<protein>
    <recommendedName>
        <fullName evidence="4">Cell surface protein</fullName>
    </recommendedName>
</protein>
<reference evidence="2" key="2">
    <citation type="submission" date="2021-04" db="EMBL/GenBank/DDBJ databases">
        <authorList>
            <person name="Gilroy R."/>
        </authorList>
    </citation>
    <scope>NUCLEOTIDE SEQUENCE</scope>
    <source>
        <strain evidence="2">ChiGjej6B6-14162</strain>
    </source>
</reference>
<reference evidence="2" key="1">
    <citation type="journal article" date="2021" name="PeerJ">
        <title>Extensive microbial diversity within the chicken gut microbiome revealed by metagenomics and culture.</title>
        <authorList>
            <person name="Gilroy R."/>
            <person name="Ravi A."/>
            <person name="Getino M."/>
            <person name="Pursley I."/>
            <person name="Horton D.L."/>
            <person name="Alikhan N.F."/>
            <person name="Baker D."/>
            <person name="Gharbi K."/>
            <person name="Hall N."/>
            <person name="Watson M."/>
            <person name="Adriaenssens E.M."/>
            <person name="Foster-Nyarko E."/>
            <person name="Jarju S."/>
            <person name="Secka A."/>
            <person name="Antonio M."/>
            <person name="Oren A."/>
            <person name="Chaudhuri R.R."/>
            <person name="La Ragione R."/>
            <person name="Hildebrand F."/>
            <person name="Pallen M.J."/>
        </authorList>
    </citation>
    <scope>NUCLEOTIDE SEQUENCE</scope>
    <source>
        <strain evidence="2">ChiGjej6B6-14162</strain>
    </source>
</reference>
<dbReference type="Proteomes" id="UP000886740">
    <property type="component" value="Unassembled WGS sequence"/>
</dbReference>
<dbReference type="Pfam" id="PF19775">
    <property type="entry name" value="DUF6261"/>
    <property type="match status" value="1"/>
</dbReference>
<comment type="caution">
    <text evidence="2">The sequence shown here is derived from an EMBL/GenBank/DDBJ whole genome shotgun (WGS) entry which is preliminary data.</text>
</comment>
<accession>A0A9D2BFY8</accession>
<feature type="compositionally biased region" description="Acidic residues" evidence="1">
    <location>
        <begin position="244"/>
        <end position="254"/>
    </location>
</feature>
<dbReference type="InterPro" id="IPR046228">
    <property type="entry name" value="DUF6261"/>
</dbReference>
<proteinExistence type="predicted"/>
<organism evidence="2 3">
    <name type="scientific">Candidatus Parabacteroides intestinipullorum</name>
    <dbReference type="NCBI Taxonomy" id="2838723"/>
    <lineage>
        <taxon>Bacteria</taxon>
        <taxon>Pseudomonadati</taxon>
        <taxon>Bacteroidota</taxon>
        <taxon>Bacteroidia</taxon>
        <taxon>Bacteroidales</taxon>
        <taxon>Tannerellaceae</taxon>
        <taxon>Parabacteroides</taxon>
    </lineage>
</organism>
<feature type="region of interest" description="Disordered" evidence="1">
    <location>
        <begin position="232"/>
        <end position="276"/>
    </location>
</feature>
<name>A0A9D2BFY8_9BACT</name>
<dbReference type="AlphaFoldDB" id="A0A9D2BFY8"/>
<evidence type="ECO:0000256" key="1">
    <source>
        <dbReference type="SAM" id="MobiDB-lite"/>
    </source>
</evidence>